<dbReference type="HOGENOM" id="CLU_109291_1_1_6"/>
<protein>
    <submittedName>
        <fullName evidence="1">Phage head completion protein (GPL)</fullName>
    </submittedName>
</protein>
<accession>C8NCA2</accession>
<sequence>MSSAFIPHRATTDPRYNDDLQTDDYYPAIRVSVWRERMRVDDTVSDARSHEILSTAVLLVNDELAVWREAQQTPLPNSKQHHYRQAVYQRAKAFELEQYRDVDTTAKGSERADGLERRIRTALQRSREALRLVLGKSRATIALI</sequence>
<proteinExistence type="predicted"/>
<dbReference type="Pfam" id="PF05926">
    <property type="entry name" value="Phage_GPL"/>
    <property type="match status" value="1"/>
</dbReference>
<dbReference type="EMBL" id="ACKY01000114">
    <property type="protein sequence ID" value="EEV87736.1"/>
    <property type="molecule type" value="Genomic_DNA"/>
</dbReference>
<dbReference type="OrthoDB" id="6312934at2"/>
<keyword evidence="2" id="KW-1185">Reference proteome</keyword>
<dbReference type="RefSeq" id="WP_004142350.1">
    <property type="nucleotide sequence ID" value="NZ_GG694027.1"/>
</dbReference>
<dbReference type="GeneID" id="84789985"/>
<dbReference type="AlphaFoldDB" id="C8NCA2"/>
<dbReference type="Proteomes" id="UP000004870">
    <property type="component" value="Unassembled WGS sequence"/>
</dbReference>
<evidence type="ECO:0000313" key="1">
    <source>
        <dbReference type="EMBL" id="EEV87736.1"/>
    </source>
</evidence>
<comment type="caution">
    <text evidence="1">The sequence shown here is derived from an EMBL/GenBank/DDBJ whole genome shotgun (WGS) entry which is preliminary data.</text>
</comment>
<organism evidence="1 2">
    <name type="scientific">Cardiobacterium hominis (strain ATCC 15826 / DSM 8339 / NCTC 10426 / 6573)</name>
    <dbReference type="NCBI Taxonomy" id="638300"/>
    <lineage>
        <taxon>Bacteria</taxon>
        <taxon>Pseudomonadati</taxon>
        <taxon>Pseudomonadota</taxon>
        <taxon>Gammaproteobacteria</taxon>
        <taxon>Cardiobacteriales</taxon>
        <taxon>Cardiobacteriaceae</taxon>
        <taxon>Cardiobacterium</taxon>
    </lineage>
</organism>
<dbReference type="InterPro" id="IPR009225">
    <property type="entry name" value="Phage_head_completion_GpL"/>
</dbReference>
<evidence type="ECO:0000313" key="2">
    <source>
        <dbReference type="Proteomes" id="UP000004870"/>
    </source>
</evidence>
<reference evidence="1 2" key="1">
    <citation type="submission" date="2009-08" db="EMBL/GenBank/DDBJ databases">
        <authorList>
            <person name="Qin X."/>
            <person name="Bachman B."/>
            <person name="Battles P."/>
            <person name="Bell A."/>
            <person name="Bess C."/>
            <person name="Bickham C."/>
            <person name="Chaboub L."/>
            <person name="Chen D."/>
            <person name="Coyle M."/>
            <person name="Deiros D.R."/>
            <person name="Dinh H."/>
            <person name="Forbes L."/>
            <person name="Fowler G."/>
            <person name="Francisco L."/>
            <person name="Fu Q."/>
            <person name="Gubbala S."/>
            <person name="Hale W."/>
            <person name="Han Y."/>
            <person name="Hemphill L."/>
            <person name="Highlander S.K."/>
            <person name="Hirani K."/>
            <person name="Hogues M."/>
            <person name="Jackson L."/>
            <person name="Jakkamsetti A."/>
            <person name="Javaid M."/>
            <person name="Jiang H."/>
            <person name="Korchina V."/>
            <person name="Kovar C."/>
            <person name="Lara F."/>
            <person name="Lee S."/>
            <person name="Mata R."/>
            <person name="Mathew T."/>
            <person name="Moen C."/>
            <person name="Morales K."/>
            <person name="Munidasa M."/>
            <person name="Nazareth L."/>
            <person name="Ngo R."/>
            <person name="Nguyen L."/>
            <person name="Okwuonu G."/>
            <person name="Ongeri F."/>
            <person name="Patil S."/>
            <person name="Petrosino J."/>
            <person name="Pham C."/>
            <person name="Pham P."/>
            <person name="Pu L.-L."/>
            <person name="Puazo M."/>
            <person name="Raj R."/>
            <person name="Reid J."/>
            <person name="Rouhana J."/>
            <person name="Saada N."/>
            <person name="Shang Y."/>
            <person name="Simmons D."/>
            <person name="Thornton R."/>
            <person name="Warren J."/>
            <person name="Weissenberger G."/>
            <person name="Zhang J."/>
            <person name="Zhang L."/>
            <person name="Zhou C."/>
            <person name="Zhu D."/>
            <person name="Muzny D."/>
            <person name="Worley K."/>
            <person name="Gibbs R."/>
        </authorList>
    </citation>
    <scope>NUCLEOTIDE SEQUENCE [LARGE SCALE GENOMIC DNA]</scope>
    <source>
        <strain evidence="2">ATCC 15826 / DSM 8339 / NCTC 10426 / 6573</strain>
    </source>
</reference>
<gene>
    <name evidence="1" type="ORF">HMPREF0198_2130</name>
</gene>
<name>C8NCA2_CARH6</name>